<name>A0A133PRW1_9FIRM</name>
<dbReference type="AlphaFoldDB" id="A0A133PRW1"/>
<evidence type="ECO:0000313" key="3">
    <source>
        <dbReference type="Proteomes" id="UP000070174"/>
    </source>
</evidence>
<gene>
    <name evidence="2" type="ORF">HMPREF3229_00331</name>
</gene>
<organism evidence="2">
    <name type="scientific">Peptoniphilus harei</name>
    <dbReference type="NCBI Taxonomy" id="54005"/>
    <lineage>
        <taxon>Bacteria</taxon>
        <taxon>Bacillati</taxon>
        <taxon>Bacillota</taxon>
        <taxon>Tissierellia</taxon>
        <taxon>Tissierellales</taxon>
        <taxon>Peptoniphilaceae</taxon>
        <taxon>Peptoniphilus</taxon>
    </lineage>
</organism>
<evidence type="ECO:0000259" key="1">
    <source>
        <dbReference type="Pfam" id="PF16107"/>
    </source>
</evidence>
<dbReference type="PATRIC" id="fig|54005.3.peg.327"/>
<accession>A0A133PRW1</accession>
<sequence>MNLKKLYIFLALVLILCGCQNKRIDSLYNYKTDFVGDNSKVSHIVSNQDYPKGFQVGAIEILSSKSPYGLKIFVKDTTNINREDLFINAIESFALIGNLDRIYYVESGRDFEAEKNKELKDKIFIFYRKEIEEILEEKSTSLEAISKDRESFEDFVNNWNK</sequence>
<proteinExistence type="predicted"/>
<reference evidence="2 3" key="1">
    <citation type="submission" date="2016-01" db="EMBL/GenBank/DDBJ databases">
        <authorList>
            <person name="Oliw E.H."/>
        </authorList>
    </citation>
    <scope>NUCLEOTIDE SEQUENCE [LARGE SCALE GENOMIC DNA]</scope>
    <source>
        <strain evidence="2 3">CMW7756A</strain>
    </source>
</reference>
<dbReference type="Pfam" id="PF16107">
    <property type="entry name" value="DUF4825"/>
    <property type="match status" value="1"/>
</dbReference>
<comment type="caution">
    <text evidence="2">The sequence shown here is derived from an EMBL/GenBank/DDBJ whole genome shotgun (WGS) entry which is preliminary data.</text>
</comment>
<dbReference type="PROSITE" id="PS51257">
    <property type="entry name" value="PROKAR_LIPOPROTEIN"/>
    <property type="match status" value="1"/>
</dbReference>
<protein>
    <recommendedName>
        <fullName evidence="1">DUF4825 domain-containing protein</fullName>
    </recommendedName>
</protein>
<feature type="domain" description="DUF4825" evidence="1">
    <location>
        <begin position="27"/>
        <end position="106"/>
    </location>
</feature>
<evidence type="ECO:0000313" key="2">
    <source>
        <dbReference type="EMBL" id="KXA31552.1"/>
    </source>
</evidence>
<dbReference type="InterPro" id="IPR032250">
    <property type="entry name" value="DUF4825"/>
</dbReference>
<dbReference type="EMBL" id="LRQE01000007">
    <property type="protein sequence ID" value="KXA31552.1"/>
    <property type="molecule type" value="Genomic_DNA"/>
</dbReference>
<dbReference type="Proteomes" id="UP000070174">
    <property type="component" value="Unassembled WGS sequence"/>
</dbReference>